<dbReference type="CDD" id="cd00637">
    <property type="entry name" value="7tm_classA_rhodopsin-like"/>
    <property type="match status" value="1"/>
</dbReference>
<name>A0A2K6VLX1_ONCVO</name>
<keyword evidence="3 5" id="KW-1133">Transmembrane helix</keyword>
<evidence type="ECO:0000256" key="1">
    <source>
        <dbReference type="ARBA" id="ARBA00004370"/>
    </source>
</evidence>
<feature type="transmembrane region" description="Helical" evidence="5">
    <location>
        <begin position="55"/>
        <end position="80"/>
    </location>
</feature>
<dbReference type="EMBL" id="CMVM020000403">
    <property type="status" value="NOT_ANNOTATED_CDS"/>
    <property type="molecule type" value="Genomic_DNA"/>
</dbReference>
<dbReference type="PANTHER" id="PTHR23017:SF3">
    <property type="entry name" value="G-PROTEIN COUPLED RECEPTORS FAMILY 1 PROFILE DOMAIN-CONTAINING PROTEIN"/>
    <property type="match status" value="1"/>
</dbReference>
<protein>
    <submittedName>
        <fullName evidence="7">G_PROTEIN_RECEP_F1_2 domain-containing protein</fullName>
    </submittedName>
</protein>
<comment type="subcellular location">
    <subcellularLocation>
        <location evidence="1">Membrane</location>
    </subcellularLocation>
</comment>
<keyword evidence="2 5" id="KW-0812">Transmembrane</keyword>
<evidence type="ECO:0000313" key="7">
    <source>
        <dbReference type="EnsemblMetazoa" id="OVOC12198.2"/>
    </source>
</evidence>
<feature type="domain" description="G-protein coupled receptors family 1 profile" evidence="6">
    <location>
        <begin position="1"/>
        <end position="220"/>
    </location>
</feature>
<feature type="transmembrane region" description="Helical" evidence="5">
    <location>
        <begin position="148"/>
        <end position="171"/>
    </location>
</feature>
<dbReference type="Pfam" id="PF10328">
    <property type="entry name" value="7TM_GPCR_Srx"/>
    <property type="match status" value="1"/>
</dbReference>
<feature type="transmembrane region" description="Helical" evidence="5">
    <location>
        <begin position="225"/>
        <end position="248"/>
    </location>
</feature>
<dbReference type="Gene3D" id="1.20.1070.10">
    <property type="entry name" value="Rhodopsin 7-helix transmembrane proteins"/>
    <property type="match status" value="1"/>
</dbReference>
<evidence type="ECO:0000256" key="3">
    <source>
        <dbReference type="ARBA" id="ARBA00022989"/>
    </source>
</evidence>
<dbReference type="InterPro" id="IPR017452">
    <property type="entry name" value="GPCR_Rhodpsn_7TM"/>
</dbReference>
<dbReference type="OMA" id="GIFCKYL"/>
<keyword evidence="4 5" id="KW-0472">Membrane</keyword>
<reference evidence="8" key="1">
    <citation type="submission" date="2013-10" db="EMBL/GenBank/DDBJ databases">
        <title>Genome sequencing of Onchocerca volvulus.</title>
        <authorList>
            <person name="Cotton J."/>
            <person name="Tsai J."/>
            <person name="Stanley E."/>
            <person name="Tracey A."/>
            <person name="Holroyd N."/>
            <person name="Lustigman S."/>
            <person name="Berriman M."/>
        </authorList>
    </citation>
    <scope>NUCLEOTIDE SEQUENCE</scope>
</reference>
<evidence type="ECO:0000256" key="5">
    <source>
        <dbReference type="SAM" id="Phobius"/>
    </source>
</evidence>
<dbReference type="PROSITE" id="PS50262">
    <property type="entry name" value="G_PROTEIN_RECEP_F1_2"/>
    <property type="match status" value="1"/>
</dbReference>
<feature type="transmembrane region" description="Helical" evidence="5">
    <location>
        <begin position="101"/>
        <end position="128"/>
    </location>
</feature>
<dbReference type="EnsemblMetazoa" id="OVOC12198.2">
    <property type="protein sequence ID" value="OVOC12198.2"/>
    <property type="gene ID" value="WBGene00249007"/>
</dbReference>
<dbReference type="EnsemblMetazoa" id="OVOC12198.1">
    <property type="protein sequence ID" value="OVOC12198.1"/>
    <property type="gene ID" value="WBGene00249007"/>
</dbReference>
<evidence type="ECO:0000256" key="2">
    <source>
        <dbReference type="ARBA" id="ARBA00022692"/>
    </source>
</evidence>
<reference evidence="7" key="2">
    <citation type="submission" date="2018-02" db="UniProtKB">
        <authorList>
            <consortium name="EnsemblMetazoa"/>
        </authorList>
    </citation>
    <scope>IDENTIFICATION</scope>
</reference>
<proteinExistence type="predicted"/>
<organism evidence="7 8">
    <name type="scientific">Onchocerca volvulus</name>
    <dbReference type="NCBI Taxonomy" id="6282"/>
    <lineage>
        <taxon>Eukaryota</taxon>
        <taxon>Metazoa</taxon>
        <taxon>Ecdysozoa</taxon>
        <taxon>Nematoda</taxon>
        <taxon>Chromadorea</taxon>
        <taxon>Rhabditida</taxon>
        <taxon>Spirurina</taxon>
        <taxon>Spiruromorpha</taxon>
        <taxon>Filarioidea</taxon>
        <taxon>Onchocercidae</taxon>
        <taxon>Onchocerca</taxon>
    </lineage>
</organism>
<sequence length="278" mass="31783">MSLIIASTKARYRNAFGILCSGFLICNLQAIFVHFTWCTIVLSVKSPALSSPQFFLVRLVGLLLNGGWFGSLFLHFAIAVNRFHAFVYATKYNQLWSQSNTLKAVLIVWTSAIVYCTHHLFYDCALLFNRSSTYSWLHYGQICGNFDAAASVVIVLAIACIDFITFIKILAYRRAMRKNMTVSVGGVNKEREILFFKQSCKLGLLYIFFVITFNVPARLFTDKWILFISGTISWILIHSLDGLIFLIFNWNVLWKKNFRATVIVPVTNLDLFRIIPKP</sequence>
<dbReference type="AlphaFoldDB" id="A0A2K6VLX1"/>
<evidence type="ECO:0000259" key="6">
    <source>
        <dbReference type="PROSITE" id="PS50262"/>
    </source>
</evidence>
<dbReference type="SUPFAM" id="SSF81321">
    <property type="entry name" value="Family A G protein-coupled receptor-like"/>
    <property type="match status" value="1"/>
</dbReference>
<evidence type="ECO:0000256" key="4">
    <source>
        <dbReference type="ARBA" id="ARBA00023136"/>
    </source>
</evidence>
<dbReference type="InterPro" id="IPR019430">
    <property type="entry name" value="7TM_GPCR_serpentine_rcpt_Srx"/>
</dbReference>
<keyword evidence="8" id="KW-1185">Reference proteome</keyword>
<evidence type="ECO:0000313" key="8">
    <source>
        <dbReference type="Proteomes" id="UP000024404"/>
    </source>
</evidence>
<dbReference type="Proteomes" id="UP000024404">
    <property type="component" value="Unassembled WGS sequence"/>
</dbReference>
<feature type="transmembrane region" description="Helical" evidence="5">
    <location>
        <begin position="12"/>
        <end position="35"/>
    </location>
</feature>
<accession>A0A2K6VLX1</accession>
<dbReference type="PANTHER" id="PTHR23017">
    <property type="entry name" value="SERPENTINE RECEPTOR, CLASS X"/>
    <property type="match status" value="1"/>
</dbReference>
<dbReference type="GO" id="GO:0016020">
    <property type="term" value="C:membrane"/>
    <property type="evidence" value="ECO:0007669"/>
    <property type="project" value="UniProtKB-SubCell"/>
</dbReference>
<feature type="transmembrane region" description="Helical" evidence="5">
    <location>
        <begin position="202"/>
        <end position="219"/>
    </location>
</feature>